<organism evidence="3 4">
    <name type="scientific">Actinokineospora globicatena</name>
    <dbReference type="NCBI Taxonomy" id="103729"/>
    <lineage>
        <taxon>Bacteria</taxon>
        <taxon>Bacillati</taxon>
        <taxon>Actinomycetota</taxon>
        <taxon>Actinomycetes</taxon>
        <taxon>Pseudonocardiales</taxon>
        <taxon>Pseudonocardiaceae</taxon>
        <taxon>Actinokineospora</taxon>
    </lineage>
</organism>
<feature type="signal peptide" evidence="2">
    <location>
        <begin position="1"/>
        <end position="29"/>
    </location>
</feature>
<protein>
    <recommendedName>
        <fullName evidence="5">GlcNAc-PI de-N-acetylase</fullName>
    </recommendedName>
</protein>
<keyword evidence="1" id="KW-0862">Zinc</keyword>
<evidence type="ECO:0000313" key="3">
    <source>
        <dbReference type="EMBL" id="GLW95210.1"/>
    </source>
</evidence>
<dbReference type="PANTHER" id="PTHR12993">
    <property type="entry name" value="N-ACETYLGLUCOSAMINYL-PHOSPHATIDYLINOSITOL DE-N-ACETYLASE-RELATED"/>
    <property type="match status" value="1"/>
</dbReference>
<accession>A0A9W6V9J4</accession>
<dbReference type="InterPro" id="IPR024078">
    <property type="entry name" value="LmbE-like_dom_sf"/>
</dbReference>
<dbReference type="SUPFAM" id="SSF102588">
    <property type="entry name" value="LmbE-like"/>
    <property type="match status" value="1"/>
</dbReference>
<evidence type="ECO:0000256" key="1">
    <source>
        <dbReference type="ARBA" id="ARBA00022833"/>
    </source>
</evidence>
<gene>
    <name evidence="3" type="ORF">Aglo03_60260</name>
</gene>
<evidence type="ECO:0000313" key="4">
    <source>
        <dbReference type="Proteomes" id="UP001165042"/>
    </source>
</evidence>
<feature type="chain" id="PRO_5040833247" description="GlcNAc-PI de-N-acetylase" evidence="2">
    <location>
        <begin position="30"/>
        <end position="308"/>
    </location>
</feature>
<name>A0A9W6V9J4_9PSEU</name>
<dbReference type="EMBL" id="BSSD01000012">
    <property type="protein sequence ID" value="GLW95210.1"/>
    <property type="molecule type" value="Genomic_DNA"/>
</dbReference>
<sequence length="308" mass="33668">MTNRGIKRLLAGLSAVVLTALAMSVPASATTTATLSIVAHQDDDLLFMNPDIAADIKAGREVWVTYLTAGELPCTPEFAGHCGIDYADTRIQGERAAYSTMAGVANDWQFEQMTFGGHPVAVNHLTGTQVHLIFTFIHAAAGPADNCGDLYRLITVPGFVAHPIDGRPGYTRAAFTGMLDAIIDHVDPDHIRTQSSVGHREPDPDNIDHVTGAILVAEADLDTAGTTRVRRDEYTGYQIRQLPDNVSPYWTTAKRAAWDAYWPHDWNLYRGVTPGHRPWDNVMAKQYHPAGRVFTPGIPWIPPADVTC</sequence>
<dbReference type="GO" id="GO:0016137">
    <property type="term" value="P:glycoside metabolic process"/>
    <property type="evidence" value="ECO:0007669"/>
    <property type="project" value="UniProtKB-ARBA"/>
</dbReference>
<dbReference type="GO" id="GO:0000225">
    <property type="term" value="F:N-acetylglucosaminylphosphatidylinositol deacetylase activity"/>
    <property type="evidence" value="ECO:0007669"/>
    <property type="project" value="TreeGrafter"/>
</dbReference>
<dbReference type="PANTHER" id="PTHR12993:SF23">
    <property type="entry name" value="N-ACETYLGLUCOSAMINYLPHOSPHATIDYLINOSITOL DEACETYLASE"/>
    <property type="match status" value="1"/>
</dbReference>
<dbReference type="AlphaFoldDB" id="A0A9W6V9J4"/>
<dbReference type="Gene3D" id="3.40.50.10320">
    <property type="entry name" value="LmbE-like"/>
    <property type="match status" value="1"/>
</dbReference>
<keyword evidence="4" id="KW-1185">Reference proteome</keyword>
<dbReference type="InterPro" id="IPR003737">
    <property type="entry name" value="GlcNAc_PI_deacetylase-related"/>
</dbReference>
<evidence type="ECO:0008006" key="5">
    <source>
        <dbReference type="Google" id="ProtNLM"/>
    </source>
</evidence>
<dbReference type="RefSeq" id="WP_285613067.1">
    <property type="nucleotide sequence ID" value="NZ_BSSD01000012.1"/>
</dbReference>
<evidence type="ECO:0000256" key="2">
    <source>
        <dbReference type="SAM" id="SignalP"/>
    </source>
</evidence>
<keyword evidence="2" id="KW-0732">Signal</keyword>
<dbReference type="Proteomes" id="UP001165042">
    <property type="component" value="Unassembled WGS sequence"/>
</dbReference>
<dbReference type="Pfam" id="PF02585">
    <property type="entry name" value="PIG-L"/>
    <property type="match status" value="1"/>
</dbReference>
<proteinExistence type="predicted"/>
<reference evidence="3" key="1">
    <citation type="submission" date="2023-02" db="EMBL/GenBank/DDBJ databases">
        <title>Actinokineospora globicatena NBRC 15670.</title>
        <authorList>
            <person name="Ichikawa N."/>
            <person name="Sato H."/>
            <person name="Tonouchi N."/>
        </authorList>
    </citation>
    <scope>NUCLEOTIDE SEQUENCE</scope>
    <source>
        <strain evidence="3">NBRC 15670</strain>
    </source>
</reference>
<comment type="caution">
    <text evidence="3">The sequence shown here is derived from an EMBL/GenBank/DDBJ whole genome shotgun (WGS) entry which is preliminary data.</text>
</comment>